<evidence type="ECO:0000256" key="1">
    <source>
        <dbReference type="SAM" id="MobiDB-lite"/>
    </source>
</evidence>
<dbReference type="EMBL" id="OY660868">
    <property type="protein sequence ID" value="CAJ1055804.1"/>
    <property type="molecule type" value="Genomic_DNA"/>
</dbReference>
<sequence>MIRSWSPSPSASSGSNMIIVTHTVQKQSSADFKHFNHKVQRHMAPNERWSKSVCEKERTHTHTHTHSDARTHTRTPLLRHGTLINRNLPSENRAETSADCFK</sequence>
<keyword evidence="3" id="KW-1185">Reference proteome</keyword>
<reference evidence="2" key="1">
    <citation type="submission" date="2023-08" db="EMBL/GenBank/DDBJ databases">
        <authorList>
            <person name="Alioto T."/>
            <person name="Alioto T."/>
            <person name="Gomez Garrido J."/>
        </authorList>
    </citation>
    <scope>NUCLEOTIDE SEQUENCE</scope>
</reference>
<feature type="compositionally biased region" description="Basic and acidic residues" evidence="1">
    <location>
        <begin position="56"/>
        <end position="71"/>
    </location>
</feature>
<dbReference type="Proteomes" id="UP001178508">
    <property type="component" value="Chromosome 5"/>
</dbReference>
<proteinExistence type="predicted"/>
<gene>
    <name evidence="2" type="ORF">XNOV1_A031473</name>
</gene>
<feature type="compositionally biased region" description="Basic and acidic residues" evidence="1">
    <location>
        <begin position="92"/>
        <end position="102"/>
    </location>
</feature>
<evidence type="ECO:0000313" key="2">
    <source>
        <dbReference type="EMBL" id="CAJ1055804.1"/>
    </source>
</evidence>
<organism evidence="2 3">
    <name type="scientific">Xyrichtys novacula</name>
    <name type="common">Pearly razorfish</name>
    <name type="synonym">Hemipteronotus novacula</name>
    <dbReference type="NCBI Taxonomy" id="13765"/>
    <lineage>
        <taxon>Eukaryota</taxon>
        <taxon>Metazoa</taxon>
        <taxon>Chordata</taxon>
        <taxon>Craniata</taxon>
        <taxon>Vertebrata</taxon>
        <taxon>Euteleostomi</taxon>
        <taxon>Actinopterygii</taxon>
        <taxon>Neopterygii</taxon>
        <taxon>Teleostei</taxon>
        <taxon>Neoteleostei</taxon>
        <taxon>Acanthomorphata</taxon>
        <taxon>Eupercaria</taxon>
        <taxon>Labriformes</taxon>
        <taxon>Labridae</taxon>
        <taxon>Xyrichtys</taxon>
    </lineage>
</organism>
<protein>
    <submittedName>
        <fullName evidence="2">Uncharacterized protein</fullName>
    </submittedName>
</protein>
<evidence type="ECO:0000313" key="3">
    <source>
        <dbReference type="Proteomes" id="UP001178508"/>
    </source>
</evidence>
<feature type="region of interest" description="Disordered" evidence="1">
    <location>
        <begin position="56"/>
        <end position="102"/>
    </location>
</feature>
<accession>A0AAV1F497</accession>
<name>A0AAV1F497_XYRNO</name>
<dbReference type="AlphaFoldDB" id="A0AAV1F497"/>